<organism evidence="1 2">
    <name type="scientific">Dichanthelium oligosanthes</name>
    <dbReference type="NCBI Taxonomy" id="888268"/>
    <lineage>
        <taxon>Eukaryota</taxon>
        <taxon>Viridiplantae</taxon>
        <taxon>Streptophyta</taxon>
        <taxon>Embryophyta</taxon>
        <taxon>Tracheophyta</taxon>
        <taxon>Spermatophyta</taxon>
        <taxon>Magnoliopsida</taxon>
        <taxon>Liliopsida</taxon>
        <taxon>Poales</taxon>
        <taxon>Poaceae</taxon>
        <taxon>PACMAD clade</taxon>
        <taxon>Panicoideae</taxon>
        <taxon>Panicodae</taxon>
        <taxon>Paniceae</taxon>
        <taxon>Dichantheliinae</taxon>
        <taxon>Dichanthelium</taxon>
    </lineage>
</organism>
<sequence>MGARRDLLFRVYEAADFGFGQPLRLELVSMSRRIMFRGGWPDGEVQFSVALDRRRTWTHAIAASGV</sequence>
<name>A0A1E5VX85_9POAL</name>
<proteinExistence type="predicted"/>
<accession>A0A1E5VX85</accession>
<keyword evidence="2" id="KW-1185">Reference proteome</keyword>
<comment type="caution">
    <text evidence="1">The sequence shown here is derived from an EMBL/GenBank/DDBJ whole genome shotgun (WGS) entry which is preliminary data.</text>
</comment>
<dbReference type="EMBL" id="LWDX02027011">
    <property type="protein sequence ID" value="OEL29729.1"/>
    <property type="molecule type" value="Genomic_DNA"/>
</dbReference>
<protein>
    <submittedName>
        <fullName evidence="1">Uncharacterized protein</fullName>
    </submittedName>
</protein>
<gene>
    <name evidence="1" type="ORF">BAE44_0009253</name>
</gene>
<dbReference type="Proteomes" id="UP000095767">
    <property type="component" value="Unassembled WGS sequence"/>
</dbReference>
<dbReference type="AlphaFoldDB" id="A0A1E5VX85"/>
<evidence type="ECO:0000313" key="1">
    <source>
        <dbReference type="EMBL" id="OEL29729.1"/>
    </source>
</evidence>
<evidence type="ECO:0000313" key="2">
    <source>
        <dbReference type="Proteomes" id="UP000095767"/>
    </source>
</evidence>
<reference evidence="1 2" key="1">
    <citation type="submission" date="2016-09" db="EMBL/GenBank/DDBJ databases">
        <title>The draft genome of Dichanthelium oligosanthes: A C3 panicoid grass species.</title>
        <authorList>
            <person name="Studer A.J."/>
            <person name="Schnable J.C."/>
            <person name="Brutnell T.P."/>
        </authorList>
    </citation>
    <scope>NUCLEOTIDE SEQUENCE [LARGE SCALE GENOMIC DNA]</scope>
    <source>
        <strain evidence="2">cv. Kellogg 1175</strain>
        <tissue evidence="1">Leaf</tissue>
    </source>
</reference>